<dbReference type="PANTHER" id="PTHR43461:SF1">
    <property type="entry name" value="TRANSMEMBRANE PROTEIN 256"/>
    <property type="match status" value="1"/>
</dbReference>
<comment type="caution">
    <text evidence="7">The sequence shown here is derived from an EMBL/GenBank/DDBJ whole genome shotgun (WGS) entry which is preliminary data.</text>
</comment>
<evidence type="ECO:0000256" key="1">
    <source>
        <dbReference type="ARBA" id="ARBA00004141"/>
    </source>
</evidence>
<reference evidence="7 8" key="1">
    <citation type="submission" date="2022-10" db="EMBL/GenBank/DDBJ databases">
        <title>High-quality genome sequences of two octocoral-associated bacteria, Endozoicomonas euniceicola EF212 and Endozoicomonas gorgoniicola PS125.</title>
        <authorList>
            <person name="Chiou Y.-J."/>
            <person name="Chen Y.-H."/>
        </authorList>
    </citation>
    <scope>NUCLEOTIDE SEQUENCE [LARGE SCALE GENOMIC DNA]</scope>
    <source>
        <strain evidence="7 8">PS125</strain>
    </source>
</reference>
<protein>
    <submittedName>
        <fullName evidence="7">DUF423 domain-containing protein</fullName>
    </submittedName>
</protein>
<evidence type="ECO:0000256" key="4">
    <source>
        <dbReference type="ARBA" id="ARBA00022989"/>
    </source>
</evidence>
<feature type="transmembrane region" description="Helical" evidence="6">
    <location>
        <begin position="47"/>
        <end position="64"/>
    </location>
</feature>
<sequence>MANPYLLSGAISGFIAVSLGAFGAHSLKQQLPERLFNAWVTGTEYQFYHSLALILIALLGLHFTSSKLLRWSANSFLAGIILFSGSLYALALTGIGWLGMITPLGGVAFLLGWLALALFAIFK</sequence>
<feature type="transmembrane region" description="Helical" evidence="6">
    <location>
        <begin position="104"/>
        <end position="122"/>
    </location>
</feature>
<name>A0ABT3N041_9GAMM</name>
<feature type="transmembrane region" description="Helical" evidence="6">
    <location>
        <begin position="76"/>
        <end position="98"/>
    </location>
</feature>
<dbReference type="InterPro" id="IPR006696">
    <property type="entry name" value="DUF423"/>
</dbReference>
<keyword evidence="8" id="KW-1185">Reference proteome</keyword>
<dbReference type="RefSeq" id="WP_262564752.1">
    <property type="nucleotide sequence ID" value="NZ_JAPFCC010000001.1"/>
</dbReference>
<evidence type="ECO:0000256" key="5">
    <source>
        <dbReference type="ARBA" id="ARBA00023136"/>
    </source>
</evidence>
<dbReference type="PANTHER" id="PTHR43461">
    <property type="entry name" value="TRANSMEMBRANE PROTEIN 256"/>
    <property type="match status" value="1"/>
</dbReference>
<evidence type="ECO:0000256" key="2">
    <source>
        <dbReference type="ARBA" id="ARBA00009694"/>
    </source>
</evidence>
<evidence type="ECO:0000256" key="6">
    <source>
        <dbReference type="SAM" id="Phobius"/>
    </source>
</evidence>
<evidence type="ECO:0000313" key="8">
    <source>
        <dbReference type="Proteomes" id="UP001209854"/>
    </source>
</evidence>
<comment type="similarity">
    <text evidence="2">Belongs to the UPF0382 family.</text>
</comment>
<keyword evidence="5 6" id="KW-0472">Membrane</keyword>
<comment type="subcellular location">
    <subcellularLocation>
        <location evidence="1">Membrane</location>
        <topology evidence="1">Multi-pass membrane protein</topology>
    </subcellularLocation>
</comment>
<organism evidence="7 8">
    <name type="scientific">Endozoicomonas gorgoniicola</name>
    <dbReference type="NCBI Taxonomy" id="1234144"/>
    <lineage>
        <taxon>Bacteria</taxon>
        <taxon>Pseudomonadati</taxon>
        <taxon>Pseudomonadota</taxon>
        <taxon>Gammaproteobacteria</taxon>
        <taxon>Oceanospirillales</taxon>
        <taxon>Endozoicomonadaceae</taxon>
        <taxon>Endozoicomonas</taxon>
    </lineage>
</organism>
<dbReference type="EMBL" id="JAPFCC010000001">
    <property type="protein sequence ID" value="MCW7554989.1"/>
    <property type="molecule type" value="Genomic_DNA"/>
</dbReference>
<keyword evidence="4 6" id="KW-1133">Transmembrane helix</keyword>
<dbReference type="Pfam" id="PF04241">
    <property type="entry name" value="DUF423"/>
    <property type="match status" value="1"/>
</dbReference>
<keyword evidence="3 6" id="KW-0812">Transmembrane</keyword>
<gene>
    <name evidence="7" type="ORF">NX722_20665</name>
</gene>
<proteinExistence type="inferred from homology"/>
<accession>A0ABT3N041</accession>
<evidence type="ECO:0000256" key="3">
    <source>
        <dbReference type="ARBA" id="ARBA00022692"/>
    </source>
</evidence>
<evidence type="ECO:0000313" key="7">
    <source>
        <dbReference type="EMBL" id="MCW7554989.1"/>
    </source>
</evidence>
<dbReference type="Proteomes" id="UP001209854">
    <property type="component" value="Unassembled WGS sequence"/>
</dbReference>